<sequence length="76" mass="8174">MPTAAQPVLYEPPWIAFSGGLNGRDTPTKSSPVACFAVEESDGSGGEKIRRRRIERREKGKIDSPDDQSHASCGGD</sequence>
<gene>
    <name evidence="2" type="ORF">PIB30_024296</name>
</gene>
<dbReference type="Proteomes" id="UP001341840">
    <property type="component" value="Unassembled WGS sequence"/>
</dbReference>
<proteinExistence type="predicted"/>
<organism evidence="2 3">
    <name type="scientific">Stylosanthes scabra</name>
    <dbReference type="NCBI Taxonomy" id="79078"/>
    <lineage>
        <taxon>Eukaryota</taxon>
        <taxon>Viridiplantae</taxon>
        <taxon>Streptophyta</taxon>
        <taxon>Embryophyta</taxon>
        <taxon>Tracheophyta</taxon>
        <taxon>Spermatophyta</taxon>
        <taxon>Magnoliopsida</taxon>
        <taxon>eudicotyledons</taxon>
        <taxon>Gunneridae</taxon>
        <taxon>Pentapetalae</taxon>
        <taxon>rosids</taxon>
        <taxon>fabids</taxon>
        <taxon>Fabales</taxon>
        <taxon>Fabaceae</taxon>
        <taxon>Papilionoideae</taxon>
        <taxon>50 kb inversion clade</taxon>
        <taxon>dalbergioids sensu lato</taxon>
        <taxon>Dalbergieae</taxon>
        <taxon>Pterocarpus clade</taxon>
        <taxon>Stylosanthes</taxon>
    </lineage>
</organism>
<comment type="caution">
    <text evidence="2">The sequence shown here is derived from an EMBL/GenBank/DDBJ whole genome shotgun (WGS) entry which is preliminary data.</text>
</comment>
<protein>
    <submittedName>
        <fullName evidence="2">Uncharacterized protein</fullName>
    </submittedName>
</protein>
<accession>A0ABU6X829</accession>
<evidence type="ECO:0000313" key="2">
    <source>
        <dbReference type="EMBL" id="MED6193986.1"/>
    </source>
</evidence>
<dbReference type="EMBL" id="JASCZI010211535">
    <property type="protein sequence ID" value="MED6193986.1"/>
    <property type="molecule type" value="Genomic_DNA"/>
</dbReference>
<feature type="compositionally biased region" description="Basic and acidic residues" evidence="1">
    <location>
        <begin position="55"/>
        <end position="69"/>
    </location>
</feature>
<reference evidence="2 3" key="1">
    <citation type="journal article" date="2023" name="Plants (Basel)">
        <title>Bridging the Gap: Combining Genomics and Transcriptomics Approaches to Understand Stylosanthes scabra, an Orphan Legume from the Brazilian Caatinga.</title>
        <authorList>
            <person name="Ferreira-Neto J.R.C."/>
            <person name="da Silva M.D."/>
            <person name="Binneck E."/>
            <person name="de Melo N.F."/>
            <person name="da Silva R.H."/>
            <person name="de Melo A.L.T.M."/>
            <person name="Pandolfi V."/>
            <person name="Bustamante F.O."/>
            <person name="Brasileiro-Vidal A.C."/>
            <person name="Benko-Iseppon A.M."/>
        </authorList>
    </citation>
    <scope>NUCLEOTIDE SEQUENCE [LARGE SCALE GENOMIC DNA]</scope>
    <source>
        <tissue evidence="2">Leaves</tissue>
    </source>
</reference>
<evidence type="ECO:0000313" key="3">
    <source>
        <dbReference type="Proteomes" id="UP001341840"/>
    </source>
</evidence>
<feature type="region of interest" description="Disordered" evidence="1">
    <location>
        <begin position="37"/>
        <end position="76"/>
    </location>
</feature>
<keyword evidence="3" id="KW-1185">Reference proteome</keyword>
<name>A0ABU6X829_9FABA</name>
<evidence type="ECO:0000256" key="1">
    <source>
        <dbReference type="SAM" id="MobiDB-lite"/>
    </source>
</evidence>